<reference evidence="4" key="2">
    <citation type="submission" date="2011-03" db="EMBL/GenBank/DDBJ databases">
        <title>The complete genome of Desulfobacca acetoxidans DSM 11109.</title>
        <authorList>
            <consortium name="US DOE Joint Genome Institute (JGI-PGF)"/>
            <person name="Lucas S."/>
            <person name="Copeland A."/>
            <person name="Lapidus A."/>
            <person name="Bruce D."/>
            <person name="Goodwin L."/>
            <person name="Pitluck S."/>
            <person name="Peters L."/>
            <person name="Kyrpides N."/>
            <person name="Mavromatis K."/>
            <person name="Ivanova N."/>
            <person name="Ovchinnikova G."/>
            <person name="Teshima H."/>
            <person name="Detter J.C."/>
            <person name="Han C."/>
            <person name="Land M."/>
            <person name="Hauser L."/>
            <person name="Markowitz V."/>
            <person name="Cheng J.-F."/>
            <person name="Hugenholtz P."/>
            <person name="Woyke T."/>
            <person name="Wu D."/>
            <person name="Spring S."/>
            <person name="Schueler E."/>
            <person name="Brambilla E."/>
            <person name="Klenk H.-P."/>
            <person name="Eisen J.A."/>
        </authorList>
    </citation>
    <scope>NUCLEOTIDE SEQUENCE [LARGE SCALE GENOMIC DNA]</scope>
    <source>
        <strain evidence="4">ATCC 700848 / DSM 11109 / ASRB2</strain>
    </source>
</reference>
<evidence type="ECO:0000256" key="2">
    <source>
        <dbReference type="ARBA" id="ARBA00035108"/>
    </source>
</evidence>
<dbReference type="Proteomes" id="UP000000483">
    <property type="component" value="Chromosome"/>
</dbReference>
<name>F2NHZ4_DESAR</name>
<dbReference type="InterPro" id="IPR000638">
    <property type="entry name" value="Gas-vesicle_GvpA-like"/>
</dbReference>
<evidence type="ECO:0000256" key="1">
    <source>
        <dbReference type="ARBA" id="ARBA00022987"/>
    </source>
</evidence>
<dbReference type="GO" id="GO:0005198">
    <property type="term" value="F:structural molecule activity"/>
    <property type="evidence" value="ECO:0007669"/>
    <property type="project" value="InterPro"/>
</dbReference>
<gene>
    <name evidence="3" type="ordered locus">Desac_1780</name>
</gene>
<dbReference type="EMBL" id="CP002629">
    <property type="protein sequence ID" value="AEB09620.1"/>
    <property type="molecule type" value="Genomic_DNA"/>
</dbReference>
<dbReference type="STRING" id="880072.Desac_1780"/>
<comment type="subcellular location">
    <subcellularLocation>
        <location evidence="2">Gas vesicle</location>
    </subcellularLocation>
</comment>
<dbReference type="KEGG" id="dao:Desac_1780"/>
<evidence type="ECO:0000313" key="4">
    <source>
        <dbReference type="Proteomes" id="UP000000483"/>
    </source>
</evidence>
<dbReference type="HOGENOM" id="CLU_1701407_0_0_7"/>
<dbReference type="AlphaFoldDB" id="F2NHZ4"/>
<reference evidence="3 4" key="1">
    <citation type="journal article" date="2011" name="Stand. Genomic Sci.">
        <title>Complete genome sequence of the acetate-degrading sulfate reducer Desulfobacca acetoxidans type strain (ASRB2).</title>
        <authorList>
            <person name="Goker M."/>
            <person name="Teshima H."/>
            <person name="Lapidus A."/>
            <person name="Nolan M."/>
            <person name="Lucas S."/>
            <person name="Hammon N."/>
            <person name="Deshpande S."/>
            <person name="Cheng J.F."/>
            <person name="Tapia R."/>
            <person name="Han C."/>
            <person name="Goodwin L."/>
            <person name="Pitluck S."/>
            <person name="Huntemann M."/>
            <person name="Liolios K."/>
            <person name="Ivanova N."/>
            <person name="Pagani I."/>
            <person name="Mavromatis K."/>
            <person name="Ovchinikova G."/>
            <person name="Pati A."/>
            <person name="Chen A."/>
            <person name="Palaniappan K."/>
            <person name="Land M."/>
            <person name="Hauser L."/>
            <person name="Brambilla E.M."/>
            <person name="Rohde M."/>
            <person name="Spring S."/>
            <person name="Detter J.C."/>
            <person name="Woyke T."/>
            <person name="Bristow J."/>
            <person name="Eisen J.A."/>
            <person name="Markowitz V."/>
            <person name="Hugenholtz P."/>
            <person name="Kyrpides N.C."/>
            <person name="Klenk H.P."/>
        </authorList>
    </citation>
    <scope>NUCLEOTIDE SEQUENCE [LARGE SCALE GENOMIC DNA]</scope>
    <source>
        <strain evidence="4">ATCC 700848 / DSM 11109 / ASRB2</strain>
    </source>
</reference>
<dbReference type="eggNOG" id="ENOG50319ZR">
    <property type="taxonomic scope" value="Bacteria"/>
</dbReference>
<dbReference type="Pfam" id="PF00741">
    <property type="entry name" value="Gas_vesicle"/>
    <property type="match status" value="1"/>
</dbReference>
<dbReference type="GO" id="GO:0012506">
    <property type="term" value="C:vesicle membrane"/>
    <property type="evidence" value="ECO:0007669"/>
    <property type="project" value="InterPro"/>
</dbReference>
<keyword evidence="1" id="KW-0304">Gas vesicle</keyword>
<dbReference type="GO" id="GO:0031411">
    <property type="term" value="C:gas vesicle"/>
    <property type="evidence" value="ECO:0007669"/>
    <property type="project" value="UniProtKB-SubCell"/>
</dbReference>
<protein>
    <submittedName>
        <fullName evidence="3">Gas vesicle protein GVPa</fullName>
    </submittedName>
</protein>
<proteinExistence type="predicted"/>
<organism evidence="3 4">
    <name type="scientific">Desulfobacca acetoxidans (strain ATCC 700848 / DSM 11109 / ASRB2)</name>
    <dbReference type="NCBI Taxonomy" id="880072"/>
    <lineage>
        <taxon>Bacteria</taxon>
        <taxon>Pseudomonadati</taxon>
        <taxon>Thermodesulfobacteriota</taxon>
        <taxon>Desulfobaccia</taxon>
        <taxon>Desulfobaccales</taxon>
        <taxon>Desulfobaccaceae</taxon>
        <taxon>Desulfobacca</taxon>
    </lineage>
</organism>
<evidence type="ECO:0000313" key="3">
    <source>
        <dbReference type="EMBL" id="AEB09620.1"/>
    </source>
</evidence>
<keyword evidence="4" id="KW-1185">Reference proteome</keyword>
<accession>F2NHZ4</accession>
<sequence length="154" mass="16766">MALLMICPRCLAKIPLTSRLCPRCGAFLLDLSASERHYFISPAGSMETFPSEPAMTCSEPEGTSVLDWLEPHMETTEASRLTTPLPADKNVSLCEALDRILHKGAVLFGEVKISVADIDLVYLGLQVIVSSIETARGMQTGPTEECLGLDLFDH</sequence>
<dbReference type="RefSeq" id="WP_013706730.1">
    <property type="nucleotide sequence ID" value="NC_015388.1"/>
</dbReference>